<dbReference type="Proteomes" id="UP000265520">
    <property type="component" value="Unassembled WGS sequence"/>
</dbReference>
<organism evidence="1 2">
    <name type="scientific">Trifolium medium</name>
    <dbReference type="NCBI Taxonomy" id="97028"/>
    <lineage>
        <taxon>Eukaryota</taxon>
        <taxon>Viridiplantae</taxon>
        <taxon>Streptophyta</taxon>
        <taxon>Embryophyta</taxon>
        <taxon>Tracheophyta</taxon>
        <taxon>Spermatophyta</taxon>
        <taxon>Magnoliopsida</taxon>
        <taxon>eudicotyledons</taxon>
        <taxon>Gunneridae</taxon>
        <taxon>Pentapetalae</taxon>
        <taxon>rosids</taxon>
        <taxon>fabids</taxon>
        <taxon>Fabales</taxon>
        <taxon>Fabaceae</taxon>
        <taxon>Papilionoideae</taxon>
        <taxon>50 kb inversion clade</taxon>
        <taxon>NPAAA clade</taxon>
        <taxon>Hologalegina</taxon>
        <taxon>IRL clade</taxon>
        <taxon>Trifolieae</taxon>
        <taxon>Trifolium</taxon>
    </lineage>
</organism>
<proteinExistence type="predicted"/>
<sequence>AGGGGCGAAAACAASKSLCALLKNTRPRGSTGTAISLSSSVGT</sequence>
<reference evidence="1 2" key="1">
    <citation type="journal article" date="2018" name="Front. Plant Sci.">
        <title>Red Clover (Trifolium pratense) and Zigzag Clover (T. medium) - A Picture of Genomic Similarities and Differences.</title>
        <authorList>
            <person name="Dluhosova J."/>
            <person name="Istvanek J."/>
            <person name="Nedelnik J."/>
            <person name="Repkova J."/>
        </authorList>
    </citation>
    <scope>NUCLEOTIDE SEQUENCE [LARGE SCALE GENOMIC DNA]</scope>
    <source>
        <strain evidence="2">cv. 10/8</strain>
        <tissue evidence="1">Leaf</tissue>
    </source>
</reference>
<dbReference type="EMBL" id="LXQA010820688">
    <property type="protein sequence ID" value="MCI72570.1"/>
    <property type="molecule type" value="Genomic_DNA"/>
</dbReference>
<comment type="caution">
    <text evidence="1">The sequence shown here is derived from an EMBL/GenBank/DDBJ whole genome shotgun (WGS) entry which is preliminary data.</text>
</comment>
<accession>A0A392UJL9</accession>
<name>A0A392UJL9_9FABA</name>
<keyword evidence="2" id="KW-1185">Reference proteome</keyword>
<dbReference type="AlphaFoldDB" id="A0A392UJL9"/>
<feature type="non-terminal residue" evidence="1">
    <location>
        <position position="1"/>
    </location>
</feature>
<protein>
    <submittedName>
        <fullName evidence="1">Uncharacterized protein</fullName>
    </submittedName>
</protein>
<evidence type="ECO:0000313" key="1">
    <source>
        <dbReference type="EMBL" id="MCI72570.1"/>
    </source>
</evidence>
<evidence type="ECO:0000313" key="2">
    <source>
        <dbReference type="Proteomes" id="UP000265520"/>
    </source>
</evidence>